<dbReference type="InterPro" id="IPR036890">
    <property type="entry name" value="HATPase_C_sf"/>
</dbReference>
<dbReference type="Pfam" id="PF00072">
    <property type="entry name" value="Response_reg"/>
    <property type="match status" value="1"/>
</dbReference>
<dbReference type="Gene3D" id="3.40.50.2300">
    <property type="match status" value="1"/>
</dbReference>
<feature type="compositionally biased region" description="Polar residues" evidence="7">
    <location>
        <begin position="459"/>
        <end position="473"/>
    </location>
</feature>
<dbReference type="PROSITE" id="PS50109">
    <property type="entry name" value="HIS_KIN"/>
    <property type="match status" value="1"/>
</dbReference>
<dbReference type="GO" id="GO:0009927">
    <property type="term" value="F:histidine phosphotransfer kinase activity"/>
    <property type="evidence" value="ECO:0007669"/>
    <property type="project" value="TreeGrafter"/>
</dbReference>
<dbReference type="Pfam" id="PF02518">
    <property type="entry name" value="HATPase_c"/>
    <property type="match status" value="1"/>
</dbReference>
<evidence type="ECO:0000259" key="9">
    <source>
        <dbReference type="PROSITE" id="PS50110"/>
    </source>
</evidence>
<feature type="region of interest" description="Disordered" evidence="7">
    <location>
        <begin position="269"/>
        <end position="382"/>
    </location>
</feature>
<protein>
    <recommendedName>
        <fullName evidence="2">histidine kinase</fullName>
        <ecNumber evidence="2">2.7.13.3</ecNumber>
    </recommendedName>
</protein>
<evidence type="ECO:0000256" key="1">
    <source>
        <dbReference type="ARBA" id="ARBA00000085"/>
    </source>
</evidence>
<dbReference type="SUPFAM" id="SSF52172">
    <property type="entry name" value="CheY-like"/>
    <property type="match status" value="1"/>
</dbReference>
<name>A0A9N9L6R1_9HELO</name>
<reference evidence="10" key="1">
    <citation type="submission" date="2021-07" db="EMBL/GenBank/DDBJ databases">
        <authorList>
            <person name="Durling M."/>
        </authorList>
    </citation>
    <scope>NUCLEOTIDE SEQUENCE</scope>
</reference>
<evidence type="ECO:0000313" key="11">
    <source>
        <dbReference type="Proteomes" id="UP000696280"/>
    </source>
</evidence>
<keyword evidence="4" id="KW-0808">Transferase</keyword>
<feature type="compositionally biased region" description="Polar residues" evidence="7">
    <location>
        <begin position="291"/>
        <end position="302"/>
    </location>
</feature>
<evidence type="ECO:0000256" key="4">
    <source>
        <dbReference type="ARBA" id="ARBA00022679"/>
    </source>
</evidence>
<evidence type="ECO:0000313" key="10">
    <source>
        <dbReference type="EMBL" id="CAG8959103.1"/>
    </source>
</evidence>
<dbReference type="Pfam" id="PF01590">
    <property type="entry name" value="GAF"/>
    <property type="match status" value="1"/>
</dbReference>
<gene>
    <name evidence="10" type="ORF">HYFRA_00012966</name>
</gene>
<accession>A0A9N9L6R1</accession>
<keyword evidence="11" id="KW-1185">Reference proteome</keyword>
<dbReference type="Gene3D" id="3.30.565.10">
    <property type="entry name" value="Histidine kinase-like ATPase, C-terminal domain"/>
    <property type="match status" value="1"/>
</dbReference>
<evidence type="ECO:0000259" key="8">
    <source>
        <dbReference type="PROSITE" id="PS50109"/>
    </source>
</evidence>
<dbReference type="SMART" id="SM00387">
    <property type="entry name" value="HATPase_c"/>
    <property type="match status" value="1"/>
</dbReference>
<dbReference type="PANTHER" id="PTHR43047:SF72">
    <property type="entry name" value="OSMOSENSING HISTIDINE PROTEIN KINASE SLN1"/>
    <property type="match status" value="1"/>
</dbReference>
<dbReference type="InterPro" id="IPR011006">
    <property type="entry name" value="CheY-like_superfamily"/>
</dbReference>
<comment type="catalytic activity">
    <reaction evidence="1">
        <text>ATP + protein L-histidine = ADP + protein N-phospho-L-histidine.</text>
        <dbReference type="EC" id="2.7.13.3"/>
    </reaction>
</comment>
<dbReference type="Gene3D" id="1.10.287.130">
    <property type="match status" value="1"/>
</dbReference>
<evidence type="ECO:0000256" key="5">
    <source>
        <dbReference type="ARBA" id="ARBA00022777"/>
    </source>
</evidence>
<dbReference type="PANTHER" id="PTHR43047">
    <property type="entry name" value="TWO-COMPONENT HISTIDINE PROTEIN KINASE"/>
    <property type="match status" value="1"/>
</dbReference>
<dbReference type="PRINTS" id="PR00344">
    <property type="entry name" value="BCTRLSENSOR"/>
</dbReference>
<dbReference type="SMART" id="SM00448">
    <property type="entry name" value="REC"/>
    <property type="match status" value="1"/>
</dbReference>
<dbReference type="InterPro" id="IPR003018">
    <property type="entry name" value="GAF"/>
</dbReference>
<keyword evidence="5" id="KW-0418">Kinase</keyword>
<dbReference type="SUPFAM" id="SSF55781">
    <property type="entry name" value="GAF domain-like"/>
    <property type="match status" value="1"/>
</dbReference>
<dbReference type="InterPro" id="IPR004358">
    <property type="entry name" value="Sig_transdc_His_kin-like_C"/>
</dbReference>
<evidence type="ECO:0000256" key="7">
    <source>
        <dbReference type="SAM" id="MobiDB-lite"/>
    </source>
</evidence>
<feature type="region of interest" description="Disordered" evidence="7">
    <location>
        <begin position="433"/>
        <end position="473"/>
    </location>
</feature>
<dbReference type="InterPro" id="IPR003594">
    <property type="entry name" value="HATPase_dom"/>
</dbReference>
<dbReference type="SUPFAM" id="SSF47384">
    <property type="entry name" value="Homodimeric domain of signal transducing histidine kinase"/>
    <property type="match status" value="1"/>
</dbReference>
<dbReference type="InterPro" id="IPR001789">
    <property type="entry name" value="Sig_transdc_resp-reg_receiver"/>
</dbReference>
<dbReference type="PROSITE" id="PS50110">
    <property type="entry name" value="RESPONSE_REGULATORY"/>
    <property type="match status" value="1"/>
</dbReference>
<organism evidence="10 11">
    <name type="scientific">Hymenoscyphus fraxineus</name>
    <dbReference type="NCBI Taxonomy" id="746836"/>
    <lineage>
        <taxon>Eukaryota</taxon>
        <taxon>Fungi</taxon>
        <taxon>Dikarya</taxon>
        <taxon>Ascomycota</taxon>
        <taxon>Pezizomycotina</taxon>
        <taxon>Leotiomycetes</taxon>
        <taxon>Helotiales</taxon>
        <taxon>Helotiaceae</taxon>
        <taxon>Hymenoscyphus</taxon>
    </lineage>
</organism>
<dbReference type="SMART" id="SM00388">
    <property type="entry name" value="HisKA"/>
    <property type="match status" value="1"/>
</dbReference>
<dbReference type="EMBL" id="CAJVRL010000089">
    <property type="protein sequence ID" value="CAG8959103.1"/>
    <property type="molecule type" value="Genomic_DNA"/>
</dbReference>
<feature type="compositionally biased region" description="Polar residues" evidence="7">
    <location>
        <begin position="326"/>
        <end position="348"/>
    </location>
</feature>
<feature type="modified residue" description="4-aspartylphosphate" evidence="6">
    <location>
        <position position="1204"/>
    </location>
</feature>
<feature type="domain" description="Response regulatory" evidence="9">
    <location>
        <begin position="1153"/>
        <end position="1274"/>
    </location>
</feature>
<feature type="compositionally biased region" description="Pro residues" evidence="7">
    <location>
        <begin position="1138"/>
        <end position="1147"/>
    </location>
</feature>
<dbReference type="GO" id="GO:0005886">
    <property type="term" value="C:plasma membrane"/>
    <property type="evidence" value="ECO:0007669"/>
    <property type="project" value="TreeGrafter"/>
</dbReference>
<dbReference type="GO" id="GO:0000155">
    <property type="term" value="F:phosphorelay sensor kinase activity"/>
    <property type="evidence" value="ECO:0007669"/>
    <property type="project" value="InterPro"/>
</dbReference>
<feature type="domain" description="Histidine kinase" evidence="8">
    <location>
        <begin position="648"/>
        <end position="915"/>
    </location>
</feature>
<evidence type="ECO:0000256" key="2">
    <source>
        <dbReference type="ARBA" id="ARBA00012438"/>
    </source>
</evidence>
<proteinExistence type="predicted"/>
<dbReference type="Proteomes" id="UP000696280">
    <property type="component" value="Unassembled WGS sequence"/>
</dbReference>
<dbReference type="InterPro" id="IPR005467">
    <property type="entry name" value="His_kinase_dom"/>
</dbReference>
<evidence type="ECO:0000256" key="6">
    <source>
        <dbReference type="PROSITE-ProRule" id="PRU00169"/>
    </source>
</evidence>
<evidence type="ECO:0000256" key="3">
    <source>
        <dbReference type="ARBA" id="ARBA00022553"/>
    </source>
</evidence>
<dbReference type="Pfam" id="PF00512">
    <property type="entry name" value="HisKA"/>
    <property type="match status" value="1"/>
</dbReference>
<dbReference type="EC" id="2.7.13.3" evidence="2"/>
<keyword evidence="3 6" id="KW-0597">Phosphoprotein</keyword>
<feature type="region of interest" description="Disordered" evidence="7">
    <location>
        <begin position="1114"/>
        <end position="1149"/>
    </location>
</feature>
<dbReference type="InterPro" id="IPR003661">
    <property type="entry name" value="HisK_dim/P_dom"/>
</dbReference>
<dbReference type="OrthoDB" id="303614at2759"/>
<comment type="caution">
    <text evidence="10">The sequence shown here is derived from an EMBL/GenBank/DDBJ whole genome shotgun (WGS) entry which is preliminary data.</text>
</comment>
<dbReference type="SUPFAM" id="SSF55874">
    <property type="entry name" value="ATPase domain of HSP90 chaperone/DNA topoisomerase II/histidine kinase"/>
    <property type="match status" value="1"/>
</dbReference>
<sequence length="1292" mass="144167">MPLKAAPAPAPILSAAARERELYRYYQPDEESMERTADGVKIPKASLDPCLTAFAQLGALRLNAKRGIITLSHGHNEFLLAESGQALSLQRDDDDGDKLWQGVGVFECPSETDSTIGSELVDHFCRTEDEYTVITDLTKDDRLKNNCVVTGEPHVRFVAAVPLRAPSSNAVIGIYVVADDKPRDGLKDTDVDFMIDMGVTVMDYLEAGLIKKKHYRSERMLKAITLFVEGKTSLRDWWLKWGHRIQQHSQKRRRHASVLERLADDEFGVQEPVPNLPKGLDSEQWPEDESLPSQTPSSISGTSKDDFRDNRPPIPRVDSHIASADSYGSATQSSQTGRERNSSVTTLETLADPNAERNENKSSVSFDLPVPPTTDSSDVSKKFQDAQVSSEMKAVFSRASNLIREAIGVQGVIFFDASIGSFGGNLDGASVEDKPLGAYTDPTTVSSEDENARKRSTSDNDMSGSSYSDFTSHLETPEKTCNILGFSTRRRSSLRGHALSEEYGKLPESMMKRLLKRYPHGKIFNFDHDGNFSSSESSYTSNTDMQTEKLILPQEKPRRRHRHSKEADAKAILKILPGARSVFWFPLWDQNRERWFSGSFIWSTSPTRVMCPSEDLTYLAAFGNSAMAEISRISAQVLDKMKSDFISSISHEMRSPLHGVLASVEFLRETTLTEMQEDMVNNIHTSGKLLLDTINHVLDFSKVNRKSKNNTRIPKTSGKRRKKLSLDKPITAEAEVEETTDILVLSEEVIESICAGHNLVKYVSSPIAERSSFINSENRPIHIIADIEWRPSWIFDIDPGAWSRILMNLFSNALKYTKAGFVRVSLEIDDRRANSGPDSRETLLLKVRDSGIGISEEFLKHRLFKPFAQEDSLVAGSGLGLSILQHIIRDLGGTIHFVSELGTGTEVIVRLPLTARDPIPAKRGDVDILSEVREVVEGFKFRLDGFDRYPDITETPTGILPPEAEAAMLLKSTTQSMLINWFNMEPVLLENKASGIDLVFIMDPGLGDVGVKNILDSYDNQMPSKSGKSTAIVLCSGYHRPAPKLNTCGKFRIFYLQHSCVPHKLAKVLHSAFCKSDITEDDLRTGQNTVGELLSQAGPSTSQPVDKILLETTKTKDFETSDQKSPSPTNPPDHTSPLPEPPNPTPTRPTEMRVLLVEDNEINLRLLVATMRKLKIKHYTATNGLEALNTYKKLDGFCDVILMDISMPVMSGIESARRIRRWERDMKREPTKLIALTGAANPATRQEAFSVGMDLYLTKPLPMKKLREMMEAVRKVRERGEDLGEEEEGVDD</sequence>
<dbReference type="InterPro" id="IPR036097">
    <property type="entry name" value="HisK_dim/P_sf"/>
</dbReference>
<dbReference type="CDD" id="cd17546">
    <property type="entry name" value="REC_hyHK_CKI1_RcsC-like"/>
    <property type="match status" value="1"/>
</dbReference>
<dbReference type="FunFam" id="1.10.287.130:FF:000023">
    <property type="entry name" value="Sensor histidine kinase/response regulator, putative"/>
    <property type="match status" value="1"/>
</dbReference>
<dbReference type="CDD" id="cd00082">
    <property type="entry name" value="HisKA"/>
    <property type="match status" value="1"/>
</dbReference>